<protein>
    <recommendedName>
        <fullName evidence="3">Conjugal transfer protein TraC</fullName>
    </recommendedName>
</protein>
<evidence type="ECO:0000313" key="2">
    <source>
        <dbReference type="Proteomes" id="UP000229247"/>
    </source>
</evidence>
<gene>
    <name evidence="1" type="ORF">COS30_00335</name>
</gene>
<comment type="caution">
    <text evidence="1">The sequence shown here is derived from an EMBL/GenBank/DDBJ whole genome shotgun (WGS) entry which is preliminary data.</text>
</comment>
<reference evidence="2" key="1">
    <citation type="submission" date="2017-09" db="EMBL/GenBank/DDBJ databases">
        <title>Depth-based differentiation of microbial function through sediment-hosted aquifers and enrichment of novel symbionts in the deep terrestrial subsurface.</title>
        <authorList>
            <person name="Probst A.J."/>
            <person name="Ladd B."/>
            <person name="Jarett J.K."/>
            <person name="Geller-Mcgrath D.E."/>
            <person name="Sieber C.M.K."/>
            <person name="Emerson J.B."/>
            <person name="Anantharaman K."/>
            <person name="Thomas B.C."/>
            <person name="Malmstrom R."/>
            <person name="Stieglmeier M."/>
            <person name="Klingl A."/>
            <person name="Woyke T."/>
            <person name="Ryan C.M."/>
            <person name="Banfield J.F."/>
        </authorList>
    </citation>
    <scope>NUCLEOTIDE SEQUENCE [LARGE SCALE GENOMIC DNA]</scope>
</reference>
<evidence type="ECO:0000313" key="1">
    <source>
        <dbReference type="EMBL" id="PIV38766.1"/>
    </source>
</evidence>
<evidence type="ECO:0008006" key="3">
    <source>
        <dbReference type="Google" id="ProtNLM"/>
    </source>
</evidence>
<accession>A0A2M7D6X1</accession>
<sequence>MFSPFDFFAKKSASPQDAPSDSSDATFDLAAQAAGPSIKDLLAPPAMRINSNYMQIGSRLARTLFVFTYPRYLMTNWFSPILALDKEINISMFIHPIDTPWIMKQLQKKVAQVQAQMNEASEKGKVRDPML</sequence>
<name>A0A2M7D6X1_9BACT</name>
<dbReference type="AlphaFoldDB" id="A0A2M7D6X1"/>
<feature type="non-terminal residue" evidence="1">
    <location>
        <position position="131"/>
    </location>
</feature>
<proteinExistence type="predicted"/>
<organism evidence="1 2">
    <name type="scientific">Candidatus Portnoybacteria bacterium CG02_land_8_20_14_3_00_45_8</name>
    <dbReference type="NCBI Taxonomy" id="1974807"/>
    <lineage>
        <taxon>Bacteria</taxon>
        <taxon>Candidatus Portnoyibacteriota</taxon>
    </lineage>
</organism>
<dbReference type="Proteomes" id="UP000229247">
    <property type="component" value="Unassembled WGS sequence"/>
</dbReference>
<dbReference type="EMBL" id="PEUE01000007">
    <property type="protein sequence ID" value="PIV38766.1"/>
    <property type="molecule type" value="Genomic_DNA"/>
</dbReference>